<comment type="subcellular location">
    <subcellularLocation>
        <location evidence="1">Cytoplasmic vesicle</location>
        <location evidence="1">COPII-coated vesicle membrane</location>
        <topology evidence="1">Peripheral membrane protein</topology>
        <orientation evidence="1">Cytoplasmic side</orientation>
    </subcellularLocation>
    <subcellularLocation>
        <location evidence="2">Endoplasmic reticulum membrane</location>
        <topology evidence="2">Peripheral membrane protein</topology>
    </subcellularLocation>
</comment>
<dbReference type="FunFam" id="2.130.10.10:FF:000009">
    <property type="entry name" value="Protein transport protein Sec31A isoform A"/>
    <property type="match status" value="1"/>
</dbReference>
<dbReference type="InterPro" id="IPR001680">
    <property type="entry name" value="WD40_rpt"/>
</dbReference>
<reference evidence="21 22" key="1">
    <citation type="submission" date="2012-03" db="EMBL/GenBank/DDBJ databases">
        <title>Whole Genome Assembly of Papio anubis.</title>
        <authorList>
            <person name="Liu Y.L."/>
            <person name="Abraham K.A."/>
            <person name="Akbar H.A."/>
            <person name="Ali S.A."/>
            <person name="Anosike U.A."/>
            <person name="Aqrawi P.A."/>
            <person name="Arias F.A."/>
            <person name="Attaway T.A."/>
            <person name="Awwad R.A."/>
            <person name="Babu C.B."/>
            <person name="Bandaranaike D.B."/>
            <person name="Battles P.B."/>
            <person name="Bell A.B."/>
            <person name="Beltran B.B."/>
            <person name="Berhane-Mersha D.B."/>
            <person name="Bess C.B."/>
            <person name="Bickham C.B."/>
            <person name="Bolden T.B."/>
            <person name="Carter K.C."/>
            <person name="Chau D.C."/>
            <person name="Chavez A.C."/>
            <person name="Clerc-Blankenburg K.C."/>
            <person name="Coyle M.C."/>
            <person name="Dao M.D."/>
            <person name="Davila M.L.D."/>
            <person name="Davy-Carroll L.D."/>
            <person name="Denson S.D."/>
            <person name="Dinh H.D."/>
            <person name="Fernandez S.F."/>
            <person name="Fernando P.F."/>
            <person name="Forbes L.F."/>
            <person name="Francis C.F."/>
            <person name="Francisco L.F."/>
            <person name="Fu Q.F."/>
            <person name="Garcia-Iii R.G."/>
            <person name="Garrett T.G."/>
            <person name="Gross S.G."/>
            <person name="Gubbala S.G."/>
            <person name="Hirani K.H."/>
            <person name="Hogues M.H."/>
            <person name="Hollins B.H."/>
            <person name="Jackson L.J."/>
            <person name="Javaid M.J."/>
            <person name="Jhangiani S.J."/>
            <person name="Johnson A.J."/>
            <person name="Johnson B.J."/>
            <person name="Jones J.J."/>
            <person name="Joshi V.J."/>
            <person name="Kalu J.K."/>
            <person name="Khan N.K."/>
            <person name="Korchina V.K."/>
            <person name="Kovar C.K."/>
            <person name="Lago L.L."/>
            <person name="Lara F.L."/>
            <person name="Le T.-K.L."/>
            <person name="Lee S.L."/>
            <person name="Legall-Iii F.L."/>
            <person name="Lemon S.L."/>
            <person name="Liu J.L."/>
            <person name="Liu Y.-S.L."/>
            <person name="Liyanage D.L."/>
            <person name="Lopez J.L."/>
            <person name="Lorensuhewa L.L."/>
            <person name="Mata R.M."/>
            <person name="Mathew T.M."/>
            <person name="Mercado C.M."/>
            <person name="Mercado I.M."/>
            <person name="Morales K.M."/>
            <person name="Morgan M.M."/>
            <person name="Munidasa M.M."/>
            <person name="Ngo D.N."/>
            <person name="Nguyen L.N."/>
            <person name="Nguyen T.N."/>
            <person name="Nguyen N.N."/>
            <person name="Obregon M.O."/>
            <person name="Okwuonu G.O."/>
            <person name="Ongeri F.O."/>
            <person name="Onwere C.O."/>
            <person name="Osifeso I.O."/>
            <person name="Parra A.P."/>
            <person name="Patil S.P."/>
            <person name="Perez A.P."/>
            <person name="Perez Y.P."/>
            <person name="Pham C.P."/>
            <person name="Pu L.-L.P."/>
            <person name="Puazo M.P."/>
            <person name="Quiroz J.Q."/>
            <person name="Rouhana J.R."/>
            <person name="Ruiz M.R."/>
            <person name="Ruiz S.-J.R."/>
            <person name="Saada N.S."/>
            <person name="Santibanez J.S."/>
            <person name="Scheel M.S."/>
            <person name="Schneider B.S."/>
            <person name="Simmons D.S."/>
            <person name="Sisson I.S."/>
            <person name="Tang L.-Y.T."/>
            <person name="Thornton R.T."/>
            <person name="Tisius J.T."/>
            <person name="Toledanes G.T."/>
            <person name="Trejos Z.T."/>
            <person name="Usmani K.U."/>
            <person name="Varghese R.V."/>
            <person name="Vattathil S.V."/>
            <person name="Vee V.V."/>
            <person name="Walker D.W."/>
            <person name="Weissenberger G.W."/>
            <person name="White C.W."/>
            <person name="Williams A.W."/>
            <person name="Woodworth J.W."/>
            <person name="Wright R.W."/>
            <person name="Zhu Y.Z."/>
            <person name="Han Y.H."/>
            <person name="Newsham I.N."/>
            <person name="Nazareth L.N."/>
            <person name="Worley K.W."/>
            <person name="Muzny D.M."/>
            <person name="Rogers J.R."/>
            <person name="Gibbs R.G."/>
        </authorList>
    </citation>
    <scope>NUCLEOTIDE SEQUENCE [LARGE SCALE GENOMIC DNA]</scope>
</reference>
<accession>A0A2I3ME68</accession>
<dbReference type="GO" id="GO:0090110">
    <property type="term" value="P:COPII-coated vesicle cargo loading"/>
    <property type="evidence" value="ECO:0007669"/>
    <property type="project" value="TreeGrafter"/>
</dbReference>
<evidence type="ECO:0000256" key="5">
    <source>
        <dbReference type="ARBA" id="ARBA00022490"/>
    </source>
</evidence>
<keyword evidence="10" id="KW-0653">Protein transport</keyword>
<organism evidence="21 22">
    <name type="scientific">Papio anubis</name>
    <name type="common">Olive baboon</name>
    <dbReference type="NCBI Taxonomy" id="9555"/>
    <lineage>
        <taxon>Eukaryota</taxon>
        <taxon>Metazoa</taxon>
        <taxon>Chordata</taxon>
        <taxon>Craniata</taxon>
        <taxon>Vertebrata</taxon>
        <taxon>Euteleostomi</taxon>
        <taxon>Mammalia</taxon>
        <taxon>Eutheria</taxon>
        <taxon>Euarchontoglires</taxon>
        <taxon>Primates</taxon>
        <taxon>Haplorrhini</taxon>
        <taxon>Catarrhini</taxon>
        <taxon>Cercopithecidae</taxon>
        <taxon>Cercopithecinae</taxon>
        <taxon>Papio</taxon>
    </lineage>
</organism>
<dbReference type="CTD" id="22872"/>
<evidence type="ECO:0000256" key="18">
    <source>
        <dbReference type="PROSITE-ProRule" id="PRU00221"/>
    </source>
</evidence>
<dbReference type="SMART" id="SM00320">
    <property type="entry name" value="WD40"/>
    <property type="match status" value="6"/>
</dbReference>
<evidence type="ECO:0000256" key="2">
    <source>
        <dbReference type="ARBA" id="ARBA00004406"/>
    </source>
</evidence>
<evidence type="ECO:0000256" key="15">
    <source>
        <dbReference type="ARBA" id="ARBA00041470"/>
    </source>
</evidence>
<dbReference type="InterPro" id="IPR015943">
    <property type="entry name" value="WD40/YVTN_repeat-like_dom_sf"/>
</dbReference>
<dbReference type="SUPFAM" id="SSF50978">
    <property type="entry name" value="WD40 repeat-like"/>
    <property type="match status" value="1"/>
</dbReference>
<reference evidence="21" key="3">
    <citation type="submission" date="2025-09" db="UniProtKB">
        <authorList>
            <consortium name="Ensembl"/>
        </authorList>
    </citation>
    <scope>IDENTIFICATION</scope>
</reference>
<feature type="region of interest" description="Disordered" evidence="19">
    <location>
        <begin position="792"/>
        <end position="981"/>
    </location>
</feature>
<comment type="similarity">
    <text evidence="3">Belongs to the WD repeat SEC31 family.</text>
</comment>
<evidence type="ECO:0000256" key="1">
    <source>
        <dbReference type="ARBA" id="ARBA00004299"/>
    </source>
</evidence>
<evidence type="ECO:0000256" key="10">
    <source>
        <dbReference type="ARBA" id="ARBA00022927"/>
    </source>
</evidence>
<keyword evidence="11" id="KW-0472">Membrane</keyword>
<dbReference type="FunFam" id="1.20.940.10:FF:000001">
    <property type="entry name" value="Protein transport protein Sec31A isoform A"/>
    <property type="match status" value="1"/>
</dbReference>
<dbReference type="GO" id="GO:0030127">
    <property type="term" value="C:COPII vesicle coat"/>
    <property type="evidence" value="ECO:0007669"/>
    <property type="project" value="TreeGrafter"/>
</dbReference>
<evidence type="ECO:0000313" key="22">
    <source>
        <dbReference type="Proteomes" id="UP000028761"/>
    </source>
</evidence>
<dbReference type="PANTHER" id="PTHR13923">
    <property type="entry name" value="SEC31-RELATED PROTEIN"/>
    <property type="match status" value="1"/>
</dbReference>
<sequence>MKLKEVDRTAMQAWSPAQNHPIYLATGTSAQQLDATFSTNASLEIFELDLSDPSLDMKSCATFSSSHRYHKLIWGPYKMDSKGDVSGVLIAGGENGNIILYDPSKIIAGDKEVVIAQNDKHTGPVRALDVNIFQTNLVASGANESEIYIWDLNNFATPMTPGAKTQPPEDISCIAWNRQVQHILASASPSGRATVWDLRKNEPIIKVSDHSNRMHCSGLAWHPDIATQMVLASEDDRLPVIQMWDLRFASSPLRVLENHARGILAIAWSMADPELLLSCGKDAKILCSNPNTGEVLYELPTNTQWCFDIQWCPRNPAVLSAASFDGRISVYSIMGGSTDGLRQKQVDKLSSSFGNLDPFGTGQPLPPLQIPQQTAQHSIVLPLKKPPKWIRRPVGASFSFGGKLVTFENVRMPSHQGAEQQQQQHHVFISQVVTEKEFLSRSDQLQQAVQSQGFINYCQKKIDASQTEFEKNVWSFLKVNFEDDSRGKYLELLGYRKEDLGKKIALALNKVDGADVALKDSDQVAQSDGEESPAAEEQLLGEHIKEEKEESEFLPSSGGTFNISVSGDIDGLITQALLTGNFESAVDLCLHDNRMADAIILAIAGGQELLARTQKKYFAKSQSKITRLITAVVMKNWKEIVESCDLKNWREALAAVLTYAKPDEFSALCDLLGTRLENEGDSPLQTQACLCYICAGNVEKLVACWTKAQDGSHPLSLQDLIEKVVILRKAVQLTQAMDTSTVGVLLAAKMSQYANLLAAQGSIAAALAFLPDNTNQPNIVQLRDRLCRAQGEPVAGHESPKIPYEKQQLPKGRPGPVGHHQMPRVQTQQYYPHGENPPPPGFIMHGNVNPNAAGQLPTSPGHMHTQVPPYPQPQRPQNGWNDPPALNRVPKKKKMPENFMPPVPITSPIMNPLGDPQSQMLQQQPSPPIPLSSQSSFPQPHLSGGQPFHGIQQPLGQTGMPPSFSKPNIEGAPGAPIGNTFQHVQSLPTKKITKKPIPDEHLILKTTFEDLIQRCLSSATDPQTKRKLDDASKRLEFLYDKLREQTLSPTITSGLHSIARSIETRNYSEGLTMHTHIVSTSNFSETSAFMPVLKVVLTQANKLGV</sequence>
<keyword evidence="8" id="KW-0256">Endoplasmic reticulum</keyword>
<gene>
    <name evidence="21" type="primary">SEC31A</name>
</gene>
<feature type="compositionally biased region" description="Low complexity" evidence="19">
    <location>
        <begin position="931"/>
        <end position="943"/>
    </location>
</feature>
<dbReference type="FunFam" id="1.25.40.1030:FF:000001">
    <property type="entry name" value="protein transport protein Sec31A isoform X3"/>
    <property type="match status" value="1"/>
</dbReference>
<dbReference type="Proteomes" id="UP000028761">
    <property type="component" value="Chromosome 3"/>
</dbReference>
<evidence type="ECO:0000313" key="21">
    <source>
        <dbReference type="Ensembl" id="ENSPANP00000033880.1"/>
    </source>
</evidence>
<dbReference type="PROSITE" id="PS50082">
    <property type="entry name" value="WD_REPEATS_2"/>
    <property type="match status" value="1"/>
</dbReference>
<dbReference type="Gene3D" id="1.20.940.10">
    <property type="entry name" value="Functional domain of the splicing factor Prp18"/>
    <property type="match status" value="1"/>
</dbReference>
<dbReference type="Bgee" id="ENSPANG00000017184">
    <property type="expression patterns" value="Expressed in pancreas and 64 other cell types or tissues"/>
</dbReference>
<evidence type="ECO:0000256" key="11">
    <source>
        <dbReference type="ARBA" id="ARBA00023136"/>
    </source>
</evidence>
<dbReference type="GeneTree" id="ENSGT00390000003175"/>
<keyword evidence="9" id="KW-0931">ER-Golgi transport</keyword>
<dbReference type="GO" id="GO:0007029">
    <property type="term" value="P:endoplasmic reticulum organization"/>
    <property type="evidence" value="ECO:0007669"/>
    <property type="project" value="TreeGrafter"/>
</dbReference>
<evidence type="ECO:0000256" key="9">
    <source>
        <dbReference type="ARBA" id="ARBA00022892"/>
    </source>
</evidence>
<dbReference type="Pfam" id="PF12931">
    <property type="entry name" value="TPR_Sec16"/>
    <property type="match status" value="1"/>
</dbReference>
<dbReference type="ExpressionAtlas" id="A0A2I3ME68">
    <property type="expression patterns" value="baseline"/>
</dbReference>
<evidence type="ECO:0000256" key="4">
    <source>
        <dbReference type="ARBA" id="ARBA00022448"/>
    </source>
</evidence>
<dbReference type="RefSeq" id="XP_003898739.1">
    <property type="nucleotide sequence ID" value="XM_003898690.4"/>
</dbReference>
<dbReference type="GeneID" id="101012953"/>
<evidence type="ECO:0000256" key="14">
    <source>
        <dbReference type="ARBA" id="ARBA00039468"/>
    </source>
</evidence>
<keyword evidence="12" id="KW-0968">Cytoplasmic vesicle</keyword>
<dbReference type="PANTHER" id="PTHR13923:SF23">
    <property type="entry name" value="PROTEIN TRANSPORT PROTEIN SEC31A"/>
    <property type="match status" value="1"/>
</dbReference>
<dbReference type="InterPro" id="IPR024298">
    <property type="entry name" value="Sec16_Sec23-bd"/>
</dbReference>
<evidence type="ECO:0000256" key="6">
    <source>
        <dbReference type="ARBA" id="ARBA00022574"/>
    </source>
</evidence>
<protein>
    <recommendedName>
        <fullName evidence="14">Protein transport protein Sec31A</fullName>
    </recommendedName>
    <alternativeName>
        <fullName evidence="16">SEC31-like protein 1</fullName>
    </alternativeName>
    <alternativeName>
        <fullName evidence="15">SEC31-related protein A</fullName>
    </alternativeName>
</protein>
<feature type="domain" description="Sec16 Sec23-binding" evidence="20">
    <location>
        <begin position="573"/>
        <end position="767"/>
    </location>
</feature>
<proteinExistence type="inferred from homology"/>
<feature type="compositionally biased region" description="Polar residues" evidence="19">
    <location>
        <begin position="848"/>
        <end position="858"/>
    </location>
</feature>
<evidence type="ECO:0000256" key="16">
    <source>
        <dbReference type="ARBA" id="ARBA00043112"/>
    </source>
</evidence>
<keyword evidence="5" id="KW-0963">Cytoplasm</keyword>
<evidence type="ECO:0000256" key="3">
    <source>
        <dbReference type="ARBA" id="ARBA00009358"/>
    </source>
</evidence>
<dbReference type="InterPro" id="IPR040251">
    <property type="entry name" value="SEC31-like"/>
</dbReference>
<evidence type="ECO:0000256" key="12">
    <source>
        <dbReference type="ARBA" id="ARBA00023329"/>
    </source>
</evidence>
<evidence type="ECO:0000256" key="19">
    <source>
        <dbReference type="SAM" id="MobiDB-lite"/>
    </source>
</evidence>
<evidence type="ECO:0000256" key="17">
    <source>
        <dbReference type="ARBA" id="ARBA00062896"/>
    </source>
</evidence>
<feature type="repeat" description="WD" evidence="18">
    <location>
        <begin position="118"/>
        <end position="160"/>
    </location>
</feature>
<comment type="subunit">
    <text evidence="17">COPII is composed of at least 5 proteins: the SEC23/24 complex, the SEC13/31 complex and SAR1. SEC13 and SEC31 make a 2:2 tetramer that forms the edge element of the COPII outer coat. The tetramer self-assembles in multiple copies to form the complete polyhedral cage. Interacts (via WD 8) with SEC13. Interacts with PDCD6; interaction takes place in response to cytosolic calcium increase and leads to bridge together the BCR(KLHL12) complex and SEC31A, leading to monoubiquitination. Interacts with KLHL12.</text>
</comment>
<comment type="function">
    <text evidence="13">Component of the coat protein complex II (COPII) which promotes the formation of transport vesicles from the endoplasmic reticulum (ER). The coat has two main functions, the physical deformation of the endoplasmic reticulum membrane into vesicles and the selection of cargo molecules.</text>
</comment>
<name>A0A2I3ME68_PAPAN</name>
<keyword evidence="6 18" id="KW-0853">WD repeat</keyword>
<evidence type="ECO:0000256" key="13">
    <source>
        <dbReference type="ARBA" id="ARBA00025471"/>
    </source>
</evidence>
<evidence type="ECO:0000256" key="7">
    <source>
        <dbReference type="ARBA" id="ARBA00022737"/>
    </source>
</evidence>
<dbReference type="GO" id="GO:0005198">
    <property type="term" value="F:structural molecule activity"/>
    <property type="evidence" value="ECO:0007669"/>
    <property type="project" value="TreeGrafter"/>
</dbReference>
<evidence type="ECO:0000256" key="8">
    <source>
        <dbReference type="ARBA" id="ARBA00022824"/>
    </source>
</evidence>
<dbReference type="Ensembl" id="ENSPANT00000033652.2">
    <property type="protein sequence ID" value="ENSPANP00000033880.1"/>
    <property type="gene ID" value="ENSPANG00000017184.3"/>
</dbReference>
<keyword evidence="4" id="KW-0813">Transport</keyword>
<dbReference type="AlphaFoldDB" id="A0A2I3ME68"/>
<evidence type="ECO:0000259" key="20">
    <source>
        <dbReference type="Pfam" id="PF12931"/>
    </source>
</evidence>
<dbReference type="InterPro" id="IPR036322">
    <property type="entry name" value="WD40_repeat_dom_sf"/>
</dbReference>
<dbReference type="GO" id="GO:0070971">
    <property type="term" value="C:endoplasmic reticulum exit site"/>
    <property type="evidence" value="ECO:0007669"/>
    <property type="project" value="TreeGrafter"/>
</dbReference>
<dbReference type="GO" id="GO:0005789">
    <property type="term" value="C:endoplasmic reticulum membrane"/>
    <property type="evidence" value="ECO:0007669"/>
    <property type="project" value="UniProtKB-SubCell"/>
</dbReference>
<dbReference type="Gene3D" id="1.25.40.1030">
    <property type="match status" value="1"/>
</dbReference>
<reference evidence="21" key="2">
    <citation type="submission" date="2025-08" db="UniProtKB">
        <authorList>
            <consortium name="Ensembl"/>
        </authorList>
    </citation>
    <scope>IDENTIFICATION</scope>
</reference>
<keyword evidence="7" id="KW-0677">Repeat</keyword>
<dbReference type="GO" id="GO:0015031">
    <property type="term" value="P:protein transport"/>
    <property type="evidence" value="ECO:0007669"/>
    <property type="project" value="UniProtKB-KW"/>
</dbReference>
<dbReference type="Gene3D" id="2.130.10.10">
    <property type="entry name" value="YVTN repeat-like/Quinoprotein amine dehydrogenase"/>
    <property type="match status" value="1"/>
</dbReference>
<keyword evidence="22" id="KW-1185">Reference proteome</keyword>